<organism evidence="1 2">
    <name type="scientific">Mycobacterium lehmannii</name>
    <dbReference type="NCBI Taxonomy" id="2048550"/>
    <lineage>
        <taxon>Bacteria</taxon>
        <taxon>Bacillati</taxon>
        <taxon>Actinomycetota</taxon>
        <taxon>Actinomycetes</taxon>
        <taxon>Mycobacteriales</taxon>
        <taxon>Mycobacteriaceae</taxon>
        <taxon>Mycobacterium</taxon>
    </lineage>
</organism>
<dbReference type="RefSeq" id="WP_064399065.1">
    <property type="nucleotide sequence ID" value="NZ_LQIR01000040.1"/>
</dbReference>
<gene>
    <name evidence="1" type="ORF">AU192_01285</name>
</gene>
<dbReference type="AlphaFoldDB" id="A0A117JI66"/>
<sequence length="84" mass="9512">MTHTMTDAELDAAILDALRATPDGCGWWADIRSQLPDERFWPPITSLVRLIERGQVDTVKISGRDYVCLAIELPPRRPRRRGPA</sequence>
<name>A0A117JI66_9MYCO</name>
<comment type="caution">
    <text evidence="1">The sequence shown here is derived from an EMBL/GenBank/DDBJ whole genome shotgun (WGS) entry which is preliminary data.</text>
</comment>
<keyword evidence="2" id="KW-1185">Reference proteome</keyword>
<protein>
    <submittedName>
        <fullName evidence="1">Uncharacterized protein</fullName>
    </submittedName>
</protein>
<accession>A0A117JI66</accession>
<reference evidence="1 2" key="1">
    <citation type="submission" date="2016-01" db="EMBL/GenBank/DDBJ databases">
        <authorList>
            <consortium name="TB Trials Study Group"/>
            <person name="Sutton G."/>
            <person name="Brinkac L."/>
            <person name="Sanka R."/>
            <person name="Adams M."/>
            <person name="Lau E.L."/>
            <person name="Macaden R."/>
            <person name="Grewal H.M.S."/>
        </authorList>
    </citation>
    <scope>NUCLEOTIDE SEQUENCE [LARGE SCALE GENOMIC DNA]</scope>
    <source>
        <strain evidence="1 2">IS-1744</strain>
    </source>
</reference>
<dbReference type="Proteomes" id="UP000053707">
    <property type="component" value="Unassembled WGS sequence"/>
</dbReference>
<dbReference type="EMBL" id="LQIR01000040">
    <property type="protein sequence ID" value="KUI11445.1"/>
    <property type="molecule type" value="Genomic_DNA"/>
</dbReference>
<proteinExistence type="predicted"/>
<evidence type="ECO:0000313" key="1">
    <source>
        <dbReference type="EMBL" id="KUI11445.1"/>
    </source>
</evidence>
<evidence type="ECO:0000313" key="2">
    <source>
        <dbReference type="Proteomes" id="UP000053707"/>
    </source>
</evidence>